<name>I1PHC0_ORYGL</name>
<dbReference type="RefSeq" id="XP_052150651.1">
    <property type="nucleotide sequence ID" value="XM_052294691.1"/>
</dbReference>
<dbReference type="AlphaFoldDB" id="I1PHC0"/>
<keyword evidence="2" id="KW-1185">Reference proteome</keyword>
<reference evidence="1 2" key="2">
    <citation type="submission" date="2018-04" db="EMBL/GenBank/DDBJ databases">
        <title>OglaRS2 (Oryza glaberrima Reference Sequence Version 2).</title>
        <authorList>
            <person name="Zhang J."/>
            <person name="Kudrna D."/>
            <person name="Lee S."/>
            <person name="Talag J."/>
            <person name="Rajasekar S."/>
            <person name="Wing R.A."/>
        </authorList>
    </citation>
    <scope>NUCLEOTIDE SEQUENCE [LARGE SCALE GENOMIC DNA]</scope>
    <source>
        <strain evidence="1 2">cv. IRGC 96717</strain>
    </source>
</reference>
<organism evidence="1 2">
    <name type="scientific">Oryza glaberrima</name>
    <name type="common">African rice</name>
    <dbReference type="NCBI Taxonomy" id="4538"/>
    <lineage>
        <taxon>Eukaryota</taxon>
        <taxon>Viridiplantae</taxon>
        <taxon>Streptophyta</taxon>
        <taxon>Embryophyta</taxon>
        <taxon>Tracheophyta</taxon>
        <taxon>Spermatophyta</taxon>
        <taxon>Magnoliopsida</taxon>
        <taxon>Liliopsida</taxon>
        <taxon>Poales</taxon>
        <taxon>Poaceae</taxon>
        <taxon>BOP clade</taxon>
        <taxon>Oryzoideae</taxon>
        <taxon>Oryzeae</taxon>
        <taxon>Oryzinae</taxon>
        <taxon>Oryza</taxon>
    </lineage>
</organism>
<proteinExistence type="predicted"/>
<dbReference type="Gramene" id="ORGLA03G0376600.1">
    <property type="protein sequence ID" value="ORGLA03G0376600.1"/>
    <property type="gene ID" value="ORGLA03G0376600"/>
</dbReference>
<dbReference type="HOGENOM" id="CLU_1328199_0_0_1"/>
<sequence>MAEPVQSQIRRRSSRSVVCVTVTYPPGDKDIFGIVIGLSSKNAIVITCGHYFYEEVLGIGVTFEYEKILVDTDHILFNADIAMIPVSIPEGFDITDVEEIPLCETLPSLHENIHLFSPEYCRVTSGNIIGTTSDIAFQCNPCISEDSEFGAPLLNNSFELIGMSTGYGRLYLTAISSISIARAIERTQGRQFQGVQHALQHLRSNRL</sequence>
<dbReference type="KEGG" id="ogl:127769012"/>
<evidence type="ECO:0008006" key="3">
    <source>
        <dbReference type="Google" id="ProtNLM"/>
    </source>
</evidence>
<dbReference type="Proteomes" id="UP000007306">
    <property type="component" value="Chromosome 3"/>
</dbReference>
<protein>
    <recommendedName>
        <fullName evidence="3">Peptidase S1 domain-containing protein</fullName>
    </recommendedName>
</protein>
<accession>I1PHC0</accession>
<evidence type="ECO:0000313" key="2">
    <source>
        <dbReference type="Proteomes" id="UP000007306"/>
    </source>
</evidence>
<dbReference type="RefSeq" id="XP_052150652.1">
    <property type="nucleotide sequence ID" value="XM_052294692.1"/>
</dbReference>
<dbReference type="EnsemblPlants" id="ORGLA03G0376600.1">
    <property type="protein sequence ID" value="ORGLA03G0376600.1"/>
    <property type="gene ID" value="ORGLA03G0376600"/>
</dbReference>
<gene>
    <name evidence="1" type="primary">LOC127769012</name>
</gene>
<evidence type="ECO:0000313" key="1">
    <source>
        <dbReference type="EnsemblPlants" id="ORGLA03G0376600.1"/>
    </source>
</evidence>
<reference evidence="1" key="1">
    <citation type="submission" date="2015-06" db="UniProtKB">
        <authorList>
            <consortium name="EnsemblPlants"/>
        </authorList>
    </citation>
    <scope>IDENTIFICATION</scope>
</reference>
<dbReference type="GeneID" id="127769012"/>
<dbReference type="OMA" id="VITCGHY"/>